<evidence type="ECO:0000256" key="6">
    <source>
        <dbReference type="PROSITE-ProRule" id="PRU01240"/>
    </source>
</evidence>
<dbReference type="InterPro" id="IPR045051">
    <property type="entry name" value="SBT"/>
</dbReference>
<comment type="caution">
    <text evidence="6">Lacks conserved residue(s) required for the propagation of feature annotation.</text>
</comment>
<evidence type="ECO:0000313" key="9">
    <source>
        <dbReference type="Proteomes" id="UP000631114"/>
    </source>
</evidence>
<accession>A0A835LEE9</accession>
<sequence length="74" mass="7951">MDVGIYSLVTEYALKSGTSVAAPHVAGVAALLKAVYQYWSPAVIRSAIMTTASVTDNTHTNNKRFVNWIAGYTS</sequence>
<keyword evidence="5" id="KW-0720">Serine protease</keyword>
<reference evidence="8 9" key="1">
    <citation type="submission" date="2020-10" db="EMBL/GenBank/DDBJ databases">
        <title>The Coptis chinensis genome and diversification of protoberbering-type alkaloids.</title>
        <authorList>
            <person name="Wang B."/>
            <person name="Shu S."/>
            <person name="Song C."/>
            <person name="Liu Y."/>
        </authorList>
    </citation>
    <scope>NUCLEOTIDE SEQUENCE [LARGE SCALE GENOMIC DNA]</scope>
    <source>
        <strain evidence="8">HL-2020</strain>
        <tissue evidence="8">Leaf</tissue>
    </source>
</reference>
<evidence type="ECO:0000256" key="2">
    <source>
        <dbReference type="ARBA" id="ARBA00022670"/>
    </source>
</evidence>
<evidence type="ECO:0000256" key="4">
    <source>
        <dbReference type="ARBA" id="ARBA00022801"/>
    </source>
</evidence>
<dbReference type="GO" id="GO:0004252">
    <property type="term" value="F:serine-type endopeptidase activity"/>
    <property type="evidence" value="ECO:0007669"/>
    <property type="project" value="InterPro"/>
</dbReference>
<dbReference type="EMBL" id="JADFTS010000009">
    <property type="protein sequence ID" value="KAF9589417.1"/>
    <property type="molecule type" value="Genomic_DNA"/>
</dbReference>
<name>A0A835LEE9_9MAGN</name>
<protein>
    <recommendedName>
        <fullName evidence="7">Peptidase S8/S53 domain-containing protein</fullName>
    </recommendedName>
</protein>
<comment type="caution">
    <text evidence="8">The sequence shown here is derived from an EMBL/GenBank/DDBJ whole genome shotgun (WGS) entry which is preliminary data.</text>
</comment>
<dbReference type="PROSITE" id="PS51892">
    <property type="entry name" value="SUBTILASE"/>
    <property type="match status" value="1"/>
</dbReference>
<evidence type="ECO:0000256" key="5">
    <source>
        <dbReference type="ARBA" id="ARBA00022825"/>
    </source>
</evidence>
<dbReference type="InterPro" id="IPR023828">
    <property type="entry name" value="Peptidase_S8_Ser-AS"/>
</dbReference>
<keyword evidence="3" id="KW-0732">Signal</keyword>
<evidence type="ECO:0000256" key="1">
    <source>
        <dbReference type="ARBA" id="ARBA00011073"/>
    </source>
</evidence>
<dbReference type="SUPFAM" id="SSF52743">
    <property type="entry name" value="Subtilisin-like"/>
    <property type="match status" value="1"/>
</dbReference>
<dbReference type="PANTHER" id="PTHR10795">
    <property type="entry name" value="PROPROTEIN CONVERTASE SUBTILISIN/KEXIN"/>
    <property type="match status" value="1"/>
</dbReference>
<dbReference type="Pfam" id="PF00082">
    <property type="entry name" value="Peptidase_S8"/>
    <property type="match status" value="1"/>
</dbReference>
<evidence type="ECO:0000313" key="8">
    <source>
        <dbReference type="EMBL" id="KAF9589417.1"/>
    </source>
</evidence>
<dbReference type="Gene3D" id="3.40.50.200">
    <property type="entry name" value="Peptidase S8/S53 domain"/>
    <property type="match status" value="1"/>
</dbReference>
<evidence type="ECO:0000256" key="3">
    <source>
        <dbReference type="ARBA" id="ARBA00022729"/>
    </source>
</evidence>
<dbReference type="InterPro" id="IPR036852">
    <property type="entry name" value="Peptidase_S8/S53_dom_sf"/>
</dbReference>
<dbReference type="GO" id="GO:0006508">
    <property type="term" value="P:proteolysis"/>
    <property type="evidence" value="ECO:0007669"/>
    <property type="project" value="UniProtKB-KW"/>
</dbReference>
<dbReference type="InterPro" id="IPR000209">
    <property type="entry name" value="Peptidase_S8/S53_dom"/>
</dbReference>
<proteinExistence type="inferred from homology"/>
<feature type="domain" description="Peptidase S8/S53" evidence="7">
    <location>
        <begin position="11"/>
        <end position="59"/>
    </location>
</feature>
<keyword evidence="2" id="KW-0645">Protease</keyword>
<dbReference type="OrthoDB" id="4806556at2759"/>
<dbReference type="PROSITE" id="PS00138">
    <property type="entry name" value="SUBTILASE_SER"/>
    <property type="match status" value="1"/>
</dbReference>
<gene>
    <name evidence="8" type="ORF">IFM89_023693</name>
</gene>
<organism evidence="8 9">
    <name type="scientific">Coptis chinensis</name>
    <dbReference type="NCBI Taxonomy" id="261450"/>
    <lineage>
        <taxon>Eukaryota</taxon>
        <taxon>Viridiplantae</taxon>
        <taxon>Streptophyta</taxon>
        <taxon>Embryophyta</taxon>
        <taxon>Tracheophyta</taxon>
        <taxon>Spermatophyta</taxon>
        <taxon>Magnoliopsida</taxon>
        <taxon>Ranunculales</taxon>
        <taxon>Ranunculaceae</taxon>
        <taxon>Coptidoideae</taxon>
        <taxon>Coptis</taxon>
    </lineage>
</organism>
<evidence type="ECO:0000259" key="7">
    <source>
        <dbReference type="Pfam" id="PF00082"/>
    </source>
</evidence>
<keyword evidence="9" id="KW-1185">Reference proteome</keyword>
<keyword evidence="4" id="KW-0378">Hydrolase</keyword>
<dbReference type="AlphaFoldDB" id="A0A835LEE9"/>
<comment type="similarity">
    <text evidence="1 6">Belongs to the peptidase S8 family.</text>
</comment>
<dbReference type="Proteomes" id="UP000631114">
    <property type="component" value="Unassembled WGS sequence"/>
</dbReference>